<dbReference type="OrthoDB" id="154054at2"/>
<name>A0A371IS52_9FIRM</name>
<keyword evidence="1" id="KW-0378">Hydrolase</keyword>
<keyword evidence="4" id="KW-1185">Reference proteome</keyword>
<dbReference type="InterPro" id="IPR042000">
    <property type="entry name" value="Sortase_D_2"/>
</dbReference>
<sequence length="188" mass="21015">MKKRQSMKKILSRLLIILGLGTIIITAYLNQNVKHNNDNIVKNYEEGINNPSKNQEELNKNIVGILQIKNIDLKVAIGEGTDEDTLKYAVGHFTDTKMPGEVGNFAVAGHSAYTYNRFFANLEDIKIGDEIDVKTKSGDYTYKVKSTEVVTPDKVDVLNSSDDKKNITLITCTPRFIGSHRLVIKGEI</sequence>
<feature type="active site" description="Proton donor/acceptor" evidence="2">
    <location>
        <position position="110"/>
    </location>
</feature>
<feature type="active site" description="Acyl-thioester intermediate" evidence="2">
    <location>
        <position position="172"/>
    </location>
</feature>
<dbReference type="Gene3D" id="2.40.260.10">
    <property type="entry name" value="Sortase"/>
    <property type="match status" value="1"/>
</dbReference>
<dbReference type="InterPro" id="IPR023365">
    <property type="entry name" value="Sortase_dom-sf"/>
</dbReference>
<dbReference type="NCBIfam" id="TIGR01076">
    <property type="entry name" value="sortase_fam"/>
    <property type="match status" value="1"/>
</dbReference>
<proteinExistence type="predicted"/>
<dbReference type="GO" id="GO:0016787">
    <property type="term" value="F:hydrolase activity"/>
    <property type="evidence" value="ECO:0007669"/>
    <property type="project" value="UniProtKB-KW"/>
</dbReference>
<organism evidence="3 4">
    <name type="scientific">Romboutsia maritimum</name>
    <dbReference type="NCBI Taxonomy" id="2020948"/>
    <lineage>
        <taxon>Bacteria</taxon>
        <taxon>Bacillati</taxon>
        <taxon>Bacillota</taxon>
        <taxon>Clostridia</taxon>
        <taxon>Peptostreptococcales</taxon>
        <taxon>Peptostreptococcaceae</taxon>
        <taxon>Romboutsia</taxon>
    </lineage>
</organism>
<evidence type="ECO:0000256" key="2">
    <source>
        <dbReference type="PIRSR" id="PIRSR605754-1"/>
    </source>
</evidence>
<dbReference type="CDD" id="cd06166">
    <property type="entry name" value="Sortase_D_2"/>
    <property type="match status" value="1"/>
</dbReference>
<comment type="caution">
    <text evidence="3">The sequence shown here is derived from an EMBL/GenBank/DDBJ whole genome shotgun (WGS) entry which is preliminary data.</text>
</comment>
<evidence type="ECO:0000313" key="3">
    <source>
        <dbReference type="EMBL" id="RDY23295.1"/>
    </source>
</evidence>
<evidence type="ECO:0000313" key="4">
    <source>
        <dbReference type="Proteomes" id="UP000243494"/>
    </source>
</evidence>
<reference evidence="3 4" key="1">
    <citation type="journal article" date="2017" name="Genome Announc.">
        <title>Draft Genome Sequence of Romboutsia maritimum sp. nov. Strain CCRI-22766(T), Isolated from Coastal Estuarine Mud.</title>
        <authorList>
            <person name="Maheux A.F."/>
            <person name="Boudreau D.K."/>
            <person name="Berube E."/>
            <person name="Boissinot M."/>
            <person name="Raymond F."/>
            <person name="Brodeur S."/>
            <person name="Corbeil J."/>
            <person name="Brightwell G."/>
            <person name="Broda D."/>
            <person name="Omar R.F."/>
            <person name="Bergeron M.G."/>
        </authorList>
    </citation>
    <scope>NUCLEOTIDE SEQUENCE [LARGE SCALE GENOMIC DNA]</scope>
    <source>
        <strain evidence="3 4">CCRI-22766</strain>
    </source>
</reference>
<evidence type="ECO:0000256" key="1">
    <source>
        <dbReference type="ARBA" id="ARBA00022801"/>
    </source>
</evidence>
<protein>
    <submittedName>
        <fullName evidence="3">Class D sortase</fullName>
    </submittedName>
</protein>
<dbReference type="InterPro" id="IPR005754">
    <property type="entry name" value="Sortase"/>
</dbReference>
<dbReference type="Pfam" id="PF04203">
    <property type="entry name" value="Sortase"/>
    <property type="match status" value="1"/>
</dbReference>
<gene>
    <name evidence="3" type="ORF">CHF27_009135</name>
</gene>
<dbReference type="SUPFAM" id="SSF63817">
    <property type="entry name" value="Sortase"/>
    <property type="match status" value="1"/>
</dbReference>
<dbReference type="Proteomes" id="UP000243494">
    <property type="component" value="Unassembled WGS sequence"/>
</dbReference>
<dbReference type="AlphaFoldDB" id="A0A371IS52"/>
<dbReference type="EMBL" id="NOJZ02000015">
    <property type="protein sequence ID" value="RDY23295.1"/>
    <property type="molecule type" value="Genomic_DNA"/>
</dbReference>
<accession>A0A371IS52</accession>